<dbReference type="EMBL" id="JAIQ01000099">
    <property type="protein sequence ID" value="KLD99403.1"/>
    <property type="molecule type" value="Genomic_DNA"/>
</dbReference>
<feature type="transmembrane region" description="Helical" evidence="1">
    <location>
        <begin position="12"/>
        <end position="30"/>
    </location>
</feature>
<comment type="caution">
    <text evidence="3">The sequence shown here is derived from an EMBL/GenBank/DDBJ whole genome shotgun (WGS) entry which is preliminary data.</text>
</comment>
<sequence>MNTTSTTQQLNQRLFSIDILRGFVMVIMILDHVRETFFLHYQMIVPIDIASTDTILIICRFLAHICAPTFIFLTGLSAYLYMQKVQSKKETSWFLFTRGLFLIFLELTFVNFAWTFEFPMEKLYLQVIWAIGFSMIFLSILIYLPKKILFIVAIIIVFGHNLLDSVHFEKDSIFYIPWAVLHERTWIEFSQDFKLRTSYPILPWIGVISLGFIAGEWFNKNINFQTRKNYLIKTTLILLSSFIVIRFINVYGDTPYINYDSISNTILSFINVSKYPPSLLFILLTLGICTFLIMLFEKYQNLKSISWLKNFGAAPMFFYLIHLYFLKFLYLSAVAIYGLNQGQYFGLSQTWQMPLLSIIFAFILYFPTKWYANLKQKRRDIKWLKYV</sequence>
<dbReference type="AlphaFoldDB" id="A0A0G9JYP9"/>
<keyword evidence="1" id="KW-0472">Membrane</keyword>
<dbReference type="Pfam" id="PF07786">
    <property type="entry name" value="HGSNAT_cat"/>
    <property type="match status" value="1"/>
</dbReference>
<evidence type="ECO:0000259" key="2">
    <source>
        <dbReference type="Pfam" id="PF07786"/>
    </source>
</evidence>
<dbReference type="RefSeq" id="WP_046996763.1">
    <property type="nucleotide sequence ID" value="NZ_JAIQ01000099.1"/>
</dbReference>
<dbReference type="InterPro" id="IPR012429">
    <property type="entry name" value="HGSNAT_cat"/>
</dbReference>
<feature type="transmembrane region" description="Helical" evidence="1">
    <location>
        <begin position="317"/>
        <end position="339"/>
    </location>
</feature>
<dbReference type="PANTHER" id="PTHR40407">
    <property type="entry name" value="MEMBRANE PROTEIN-LIKE PROTEIN"/>
    <property type="match status" value="1"/>
</dbReference>
<name>A0A0G9JYP9_9BACT</name>
<feature type="transmembrane region" description="Helical" evidence="1">
    <location>
        <begin position="201"/>
        <end position="218"/>
    </location>
</feature>
<feature type="transmembrane region" description="Helical" evidence="1">
    <location>
        <begin position="230"/>
        <end position="248"/>
    </location>
</feature>
<feature type="transmembrane region" description="Helical" evidence="1">
    <location>
        <begin position="278"/>
        <end position="296"/>
    </location>
</feature>
<feature type="transmembrane region" description="Helical" evidence="1">
    <location>
        <begin position="149"/>
        <end position="168"/>
    </location>
</feature>
<feature type="transmembrane region" description="Helical" evidence="1">
    <location>
        <begin position="351"/>
        <end position="372"/>
    </location>
</feature>
<evidence type="ECO:0000313" key="4">
    <source>
        <dbReference type="Proteomes" id="UP000035514"/>
    </source>
</evidence>
<feature type="domain" description="Heparan-alpha-glucosaminide N-acetyltransferase catalytic" evidence="2">
    <location>
        <begin position="13"/>
        <end position="228"/>
    </location>
</feature>
<reference evidence="3 4" key="1">
    <citation type="submission" date="2014-01" db="EMBL/GenBank/DDBJ databases">
        <title>Development of a Comparative Genomic Fingerprinting Assay for High Resolution Genotyping of Arcobacter butzleri.</title>
        <authorList>
            <person name="Webb A.L."/>
            <person name="Inglis G.D."/>
            <person name="Kruczkiewicz P."/>
            <person name="Selinger L.B."/>
            <person name="Taboada E.N."/>
        </authorList>
    </citation>
    <scope>NUCLEOTIDE SEQUENCE [LARGE SCALE GENOMIC DNA]</scope>
    <source>
        <strain evidence="3 4">L348</strain>
    </source>
</reference>
<feature type="transmembrane region" description="Helical" evidence="1">
    <location>
        <begin position="126"/>
        <end position="144"/>
    </location>
</feature>
<accession>A0A0G9JYP9</accession>
<protein>
    <submittedName>
        <fullName evidence="3">Membrane protein</fullName>
    </submittedName>
</protein>
<gene>
    <name evidence="3" type="ORF">AA20_06790</name>
</gene>
<evidence type="ECO:0000256" key="1">
    <source>
        <dbReference type="SAM" id="Phobius"/>
    </source>
</evidence>
<dbReference type="Proteomes" id="UP000035514">
    <property type="component" value="Unassembled WGS sequence"/>
</dbReference>
<dbReference type="PATRIC" id="fig|1447256.3.peg.1325"/>
<feature type="transmembrane region" description="Helical" evidence="1">
    <location>
        <begin position="61"/>
        <end position="81"/>
    </location>
</feature>
<evidence type="ECO:0000313" key="3">
    <source>
        <dbReference type="EMBL" id="KLD99403.1"/>
    </source>
</evidence>
<keyword evidence="1" id="KW-0812">Transmembrane</keyword>
<keyword evidence="1" id="KW-1133">Transmembrane helix</keyword>
<feature type="transmembrane region" description="Helical" evidence="1">
    <location>
        <begin position="93"/>
        <end position="114"/>
    </location>
</feature>
<dbReference type="PANTHER" id="PTHR40407:SF1">
    <property type="entry name" value="HEPARAN-ALPHA-GLUCOSAMINIDE N-ACETYLTRANSFERASE CATALYTIC DOMAIN-CONTAINING PROTEIN"/>
    <property type="match status" value="1"/>
</dbReference>
<proteinExistence type="predicted"/>
<organism evidence="3 4">
    <name type="scientific">Aliarcobacter butzleri L348</name>
    <dbReference type="NCBI Taxonomy" id="1447256"/>
    <lineage>
        <taxon>Bacteria</taxon>
        <taxon>Pseudomonadati</taxon>
        <taxon>Campylobacterota</taxon>
        <taxon>Epsilonproteobacteria</taxon>
        <taxon>Campylobacterales</taxon>
        <taxon>Arcobacteraceae</taxon>
        <taxon>Aliarcobacter</taxon>
    </lineage>
</organism>